<keyword evidence="3 6" id="KW-0812">Transmembrane</keyword>
<dbReference type="KEGG" id="pbas:SMSP2_01359"/>
<dbReference type="GO" id="GO:0022857">
    <property type="term" value="F:transmembrane transporter activity"/>
    <property type="evidence" value="ECO:0007669"/>
    <property type="project" value="InterPro"/>
</dbReference>
<evidence type="ECO:0000256" key="4">
    <source>
        <dbReference type="ARBA" id="ARBA00022989"/>
    </source>
</evidence>
<evidence type="ECO:0000313" key="8">
    <source>
        <dbReference type="Proteomes" id="UP000188181"/>
    </source>
</evidence>
<keyword evidence="8" id="KW-1185">Reference proteome</keyword>
<evidence type="ECO:0000256" key="6">
    <source>
        <dbReference type="SAM" id="Phobius"/>
    </source>
</evidence>
<dbReference type="STRING" id="1851148.SMSP2_01359"/>
<comment type="subcellular location">
    <subcellularLocation>
        <location evidence="1">Membrane</location>
        <topology evidence="1">Multi-pass membrane protein</topology>
    </subcellularLocation>
</comment>
<proteinExistence type="inferred from homology"/>
<protein>
    <submittedName>
        <fullName evidence="7">Na+/panthothenate symporter</fullName>
    </submittedName>
</protein>
<accession>A0A1Q2ME73</accession>
<gene>
    <name evidence="7" type="ORF">SMSP2_01359</name>
</gene>
<reference evidence="8" key="1">
    <citation type="submission" date="2017-02" db="EMBL/GenBank/DDBJ databases">
        <title>Comparative genomics and description of representatives of a novel lineage of planctomycetes thriving in anoxic sediments.</title>
        <authorList>
            <person name="Spring S."/>
            <person name="Bunk B."/>
            <person name="Sproer C."/>
        </authorList>
    </citation>
    <scope>NUCLEOTIDE SEQUENCE [LARGE SCALE GENOMIC DNA]</scope>
    <source>
        <strain evidence="8">SM-Chi-D1</strain>
    </source>
</reference>
<sequence>MALIDIVIVVVYFVIIMLLGLYFQKSSAKSINSYFLGNKDIPWYLLAFSGSATNFSVCGTVWQISILYFLGMKSFYIHWAWGSVIPAFWMAYAAIWIRRSRVMTAAELIKLRFGPGSGSTCARTAYSVLGIMSAAGVIGRAIPFVCKLLSGWI</sequence>
<feature type="transmembrane region" description="Helical" evidence="6">
    <location>
        <begin position="43"/>
        <end position="70"/>
    </location>
</feature>
<dbReference type="Gene3D" id="1.20.1730.10">
    <property type="entry name" value="Sodium/glucose cotransporter"/>
    <property type="match status" value="1"/>
</dbReference>
<name>A0A1Q2ME73_9BACT</name>
<evidence type="ECO:0000313" key="7">
    <source>
        <dbReference type="EMBL" id="AQQ70995.1"/>
    </source>
</evidence>
<dbReference type="InterPro" id="IPR038377">
    <property type="entry name" value="Na/Glc_symporter_sf"/>
</dbReference>
<evidence type="ECO:0000256" key="1">
    <source>
        <dbReference type="ARBA" id="ARBA00004141"/>
    </source>
</evidence>
<dbReference type="PROSITE" id="PS50283">
    <property type="entry name" value="NA_SOLUT_SYMP_3"/>
    <property type="match status" value="1"/>
</dbReference>
<evidence type="ECO:0000256" key="3">
    <source>
        <dbReference type="ARBA" id="ARBA00022692"/>
    </source>
</evidence>
<dbReference type="AlphaFoldDB" id="A0A1Q2ME73"/>
<dbReference type="Proteomes" id="UP000188181">
    <property type="component" value="Chromosome"/>
</dbReference>
<dbReference type="RefSeq" id="WP_146683215.1">
    <property type="nucleotide sequence ID" value="NZ_CP019646.1"/>
</dbReference>
<evidence type="ECO:0000256" key="5">
    <source>
        <dbReference type="ARBA" id="ARBA00023136"/>
    </source>
</evidence>
<evidence type="ECO:0000256" key="2">
    <source>
        <dbReference type="ARBA" id="ARBA00006434"/>
    </source>
</evidence>
<dbReference type="OrthoDB" id="9814523at2"/>
<comment type="similarity">
    <text evidence="2">Belongs to the sodium:solute symporter (SSF) (TC 2.A.21) family.</text>
</comment>
<dbReference type="GO" id="GO:0016020">
    <property type="term" value="C:membrane"/>
    <property type="evidence" value="ECO:0007669"/>
    <property type="project" value="UniProtKB-SubCell"/>
</dbReference>
<dbReference type="EMBL" id="CP019646">
    <property type="protein sequence ID" value="AQQ70995.1"/>
    <property type="molecule type" value="Genomic_DNA"/>
</dbReference>
<keyword evidence="4 6" id="KW-1133">Transmembrane helix</keyword>
<feature type="transmembrane region" description="Helical" evidence="6">
    <location>
        <begin position="6"/>
        <end position="23"/>
    </location>
</feature>
<organism evidence="7 8">
    <name type="scientific">Limihaloglobus sulfuriphilus</name>
    <dbReference type="NCBI Taxonomy" id="1851148"/>
    <lineage>
        <taxon>Bacteria</taxon>
        <taxon>Pseudomonadati</taxon>
        <taxon>Planctomycetota</taxon>
        <taxon>Phycisphaerae</taxon>
        <taxon>Sedimentisphaerales</taxon>
        <taxon>Sedimentisphaeraceae</taxon>
        <taxon>Limihaloglobus</taxon>
    </lineage>
</organism>
<keyword evidence="5 6" id="KW-0472">Membrane</keyword>
<feature type="transmembrane region" description="Helical" evidence="6">
    <location>
        <begin position="76"/>
        <end position="97"/>
    </location>
</feature>
<dbReference type="InterPro" id="IPR001734">
    <property type="entry name" value="Na/solute_symporter"/>
</dbReference>